<comment type="cofactor">
    <cofactor evidence="6">
        <name>Mn(2+)</name>
        <dbReference type="ChEBI" id="CHEBI:29035"/>
    </cofactor>
</comment>
<feature type="domain" description="Amidohydrolase-related" evidence="7">
    <location>
        <begin position="55"/>
        <end position="341"/>
    </location>
</feature>
<accession>A0A414PR34</accession>
<evidence type="ECO:0000256" key="2">
    <source>
        <dbReference type="ARBA" id="ARBA00012782"/>
    </source>
</evidence>
<dbReference type="RefSeq" id="WP_005885992.1">
    <property type="nucleotide sequence ID" value="NZ_CABMMQ010000004.1"/>
</dbReference>
<dbReference type="PANTHER" id="PTHR11113">
    <property type="entry name" value="N-ACETYLGLUCOSAMINE-6-PHOSPHATE DEACETYLASE"/>
    <property type="match status" value="1"/>
</dbReference>
<keyword evidence="4 6" id="KW-0464">Manganese</keyword>
<dbReference type="Gene3D" id="3.20.20.140">
    <property type="entry name" value="Metal-dependent hydrolases"/>
    <property type="match status" value="1"/>
</dbReference>
<organism evidence="9 10">
    <name type="scientific">Fusobacterium mortiferum</name>
    <dbReference type="NCBI Taxonomy" id="850"/>
    <lineage>
        <taxon>Bacteria</taxon>
        <taxon>Fusobacteriati</taxon>
        <taxon>Fusobacteriota</taxon>
        <taxon>Fusobacteriia</taxon>
        <taxon>Fusobacteriales</taxon>
        <taxon>Fusobacteriaceae</taxon>
        <taxon>Fusobacterium</taxon>
    </lineage>
</organism>
<protein>
    <recommendedName>
        <fullName evidence="2 6">Adenine deaminase</fullName>
        <shortName evidence="6">Adenase</shortName>
        <shortName evidence="6">Adenine aminase</shortName>
        <ecNumber evidence="2 6">3.5.4.2</ecNumber>
    </recommendedName>
</protein>
<evidence type="ECO:0000313" key="9">
    <source>
        <dbReference type="EMBL" id="RHF70980.1"/>
    </source>
</evidence>
<comment type="caution">
    <text evidence="9">The sequence shown here is derived from an EMBL/GenBank/DDBJ whole genome shotgun (WGS) entry which is preliminary data.</text>
</comment>
<evidence type="ECO:0000256" key="1">
    <source>
        <dbReference type="ARBA" id="ARBA00006773"/>
    </source>
</evidence>
<dbReference type="SUPFAM" id="SSF51338">
    <property type="entry name" value="Composite domain of metallo-dependent hydrolases"/>
    <property type="match status" value="1"/>
</dbReference>
<dbReference type="EMBL" id="QRHL01000019">
    <property type="protein sequence ID" value="RHF70980.1"/>
    <property type="molecule type" value="Genomic_DNA"/>
</dbReference>
<dbReference type="HAMAP" id="MF_01518">
    <property type="entry name" value="Adenine_deamin"/>
    <property type="match status" value="1"/>
</dbReference>
<dbReference type="InterPro" id="IPR032466">
    <property type="entry name" value="Metal_Hydrolase"/>
</dbReference>
<reference evidence="9 10" key="1">
    <citation type="submission" date="2018-08" db="EMBL/GenBank/DDBJ databases">
        <title>A genome reference for cultivated species of the human gut microbiota.</title>
        <authorList>
            <person name="Zou Y."/>
            <person name="Xue W."/>
            <person name="Luo G."/>
        </authorList>
    </citation>
    <scope>NUCLEOTIDE SEQUENCE [LARGE SCALE GENOMIC DNA]</scope>
    <source>
        <strain evidence="9 10">AM25-1</strain>
    </source>
</reference>
<evidence type="ECO:0000259" key="7">
    <source>
        <dbReference type="Pfam" id="PF01979"/>
    </source>
</evidence>
<dbReference type="InterPro" id="IPR006679">
    <property type="entry name" value="Adenine_deam"/>
</dbReference>
<evidence type="ECO:0000259" key="8">
    <source>
        <dbReference type="Pfam" id="PF13382"/>
    </source>
</evidence>
<evidence type="ECO:0000256" key="4">
    <source>
        <dbReference type="ARBA" id="ARBA00023211"/>
    </source>
</evidence>
<comment type="catalytic activity">
    <reaction evidence="5 6">
        <text>adenine + H2O + H(+) = hypoxanthine + NH4(+)</text>
        <dbReference type="Rhea" id="RHEA:23688"/>
        <dbReference type="ChEBI" id="CHEBI:15377"/>
        <dbReference type="ChEBI" id="CHEBI:15378"/>
        <dbReference type="ChEBI" id="CHEBI:16708"/>
        <dbReference type="ChEBI" id="CHEBI:17368"/>
        <dbReference type="ChEBI" id="CHEBI:28938"/>
        <dbReference type="EC" id="3.5.4.2"/>
    </reaction>
</comment>
<dbReference type="Gene3D" id="2.30.40.10">
    <property type="entry name" value="Urease, subunit C, domain 1"/>
    <property type="match status" value="1"/>
</dbReference>
<dbReference type="PANTHER" id="PTHR11113:SF2">
    <property type="entry name" value="ADENINE DEAMINASE"/>
    <property type="match status" value="1"/>
</dbReference>
<keyword evidence="3 6" id="KW-0378">Hydrolase</keyword>
<dbReference type="GO" id="GO:0006146">
    <property type="term" value="P:adenine catabolic process"/>
    <property type="evidence" value="ECO:0007669"/>
    <property type="project" value="InterPro"/>
</dbReference>
<sequence length="571" mass="64437">MKVDLLVKNVKVFNSYLKKFKDGNVAILNNKFLYIDNNKNIEFEASSTIDGKNQYMIPGFIDIHMHIESSMMTPAPFCHHLSKNGVTTIVAEPHEIANVFGKKGIEAMIAAENSINTSIFYGIPSSVPSTSPDLETTGAILDFEEMKNLTSNPKVICIGEIMNYRKVIVDNSLDICKFIEYVKKNKPQYAIEGHCPKLLDLDLAKFLYLGINGDHTEHTFEEFVQRFENGMFMELQAKSISSELINYIKENNLYEHFAFVTDDTMPDTFLHKGHLNVVIKKAIQAGINIENAIYCATFTPARRMNLHDRGVIAPGKKADFLLIDNLKNLHITQTFIDGKEVYNINSEAKYIPTDYKFPEEFYQSVRVEKINEDIFQIPVNNKENEVNCRIIKVIDGSTRTTEIIEKLNVKNGYLDWENSPYMLIAVFERHGKNGNIGFGLVTGDCIKNGAIATTYAHDHHNLMVIGKNIKDMTKTINRIIELQGGICCVENEEILAEVPLPVAGILSEKTVQELGKEVEILREKMSQLGYKHYNPIMSLCTLSLPVSPALKITDKGLIDVNQGKIVNLIID</sequence>
<dbReference type="Proteomes" id="UP000284676">
    <property type="component" value="Unassembled WGS sequence"/>
</dbReference>
<dbReference type="InterPro" id="IPR011059">
    <property type="entry name" value="Metal-dep_hydrolase_composite"/>
</dbReference>
<dbReference type="Pfam" id="PF01979">
    <property type="entry name" value="Amidohydro_1"/>
    <property type="match status" value="1"/>
</dbReference>
<dbReference type="Pfam" id="PF13382">
    <property type="entry name" value="Adenine_deam_C"/>
    <property type="match status" value="1"/>
</dbReference>
<dbReference type="InterPro" id="IPR006680">
    <property type="entry name" value="Amidohydro-rel"/>
</dbReference>
<gene>
    <name evidence="6" type="primary">ade</name>
    <name evidence="9" type="ORF">DW663_09390</name>
</gene>
<dbReference type="SUPFAM" id="SSF51556">
    <property type="entry name" value="Metallo-dependent hydrolases"/>
    <property type="match status" value="1"/>
</dbReference>
<dbReference type="GO" id="GO:0000034">
    <property type="term" value="F:adenine deaminase activity"/>
    <property type="evidence" value="ECO:0007669"/>
    <property type="project" value="UniProtKB-UniRule"/>
</dbReference>
<evidence type="ECO:0000256" key="6">
    <source>
        <dbReference type="HAMAP-Rule" id="MF_01518"/>
    </source>
</evidence>
<evidence type="ECO:0000256" key="5">
    <source>
        <dbReference type="ARBA" id="ARBA00047720"/>
    </source>
</evidence>
<name>A0A414PR34_FUSMR</name>
<dbReference type="EC" id="3.5.4.2" evidence="2 6"/>
<evidence type="ECO:0000313" key="10">
    <source>
        <dbReference type="Proteomes" id="UP000284676"/>
    </source>
</evidence>
<comment type="similarity">
    <text evidence="1 6">Belongs to the metallo-dependent hydrolases superfamily. Adenine deaminase family.</text>
</comment>
<dbReference type="AlphaFoldDB" id="A0A414PR34"/>
<feature type="domain" description="Adenine deaminase C-terminal" evidence="8">
    <location>
        <begin position="399"/>
        <end position="563"/>
    </location>
</feature>
<dbReference type="GeneID" id="62762431"/>
<dbReference type="InterPro" id="IPR026912">
    <property type="entry name" value="Adenine_deam_C"/>
</dbReference>
<dbReference type="CDD" id="cd01295">
    <property type="entry name" value="AdeC"/>
    <property type="match status" value="1"/>
</dbReference>
<proteinExistence type="inferred from homology"/>
<evidence type="ECO:0000256" key="3">
    <source>
        <dbReference type="ARBA" id="ARBA00022801"/>
    </source>
</evidence>